<keyword evidence="7" id="KW-1185">Reference proteome</keyword>
<dbReference type="Proteomes" id="UP001500929">
    <property type="component" value="Unassembled WGS sequence"/>
</dbReference>
<dbReference type="InterPro" id="IPR050319">
    <property type="entry name" value="ABC_transp_ATP-bind"/>
</dbReference>
<dbReference type="EMBL" id="BAAAQY010000001">
    <property type="protein sequence ID" value="GAA2224553.1"/>
    <property type="molecule type" value="Genomic_DNA"/>
</dbReference>
<name>A0ABN3D8W9_9MICO</name>
<organism evidence="6 7">
    <name type="scientific">Herbiconiux moechotypicola</name>
    <dbReference type="NCBI Taxonomy" id="637393"/>
    <lineage>
        <taxon>Bacteria</taxon>
        <taxon>Bacillati</taxon>
        <taxon>Actinomycetota</taxon>
        <taxon>Actinomycetes</taxon>
        <taxon>Micrococcales</taxon>
        <taxon>Microbacteriaceae</taxon>
        <taxon>Herbiconiux</taxon>
    </lineage>
</organism>
<protein>
    <recommendedName>
        <fullName evidence="5">ABC transporter domain-containing protein</fullName>
    </recommendedName>
</protein>
<dbReference type="PANTHER" id="PTHR43776:SF7">
    <property type="entry name" value="D,D-DIPEPTIDE TRANSPORT ATP-BINDING PROTEIN DDPF-RELATED"/>
    <property type="match status" value="1"/>
</dbReference>
<dbReference type="InterPro" id="IPR013563">
    <property type="entry name" value="Oligopep_ABC_C"/>
</dbReference>
<feature type="domain" description="ABC transporter" evidence="5">
    <location>
        <begin position="5"/>
        <end position="243"/>
    </location>
</feature>
<comment type="similarity">
    <text evidence="1">Belongs to the ABC transporter superfamily.</text>
</comment>
<dbReference type="InterPro" id="IPR017871">
    <property type="entry name" value="ABC_transporter-like_CS"/>
</dbReference>
<dbReference type="Pfam" id="PF08352">
    <property type="entry name" value="oligo_HPY"/>
    <property type="match status" value="1"/>
</dbReference>
<evidence type="ECO:0000313" key="6">
    <source>
        <dbReference type="EMBL" id="GAA2224553.1"/>
    </source>
</evidence>
<reference evidence="6 7" key="1">
    <citation type="journal article" date="2019" name="Int. J. Syst. Evol. Microbiol.">
        <title>The Global Catalogue of Microorganisms (GCM) 10K type strain sequencing project: providing services to taxonomists for standard genome sequencing and annotation.</title>
        <authorList>
            <consortium name="The Broad Institute Genomics Platform"/>
            <consortium name="The Broad Institute Genome Sequencing Center for Infectious Disease"/>
            <person name="Wu L."/>
            <person name="Ma J."/>
        </authorList>
    </citation>
    <scope>NUCLEOTIDE SEQUENCE [LARGE SCALE GENOMIC DNA]</scope>
    <source>
        <strain evidence="6 7">JCM 16117</strain>
    </source>
</reference>
<dbReference type="Pfam" id="PF00005">
    <property type="entry name" value="ABC_tran"/>
    <property type="match status" value="1"/>
</dbReference>
<dbReference type="SMART" id="SM00382">
    <property type="entry name" value="AAA"/>
    <property type="match status" value="1"/>
</dbReference>
<dbReference type="PROSITE" id="PS00211">
    <property type="entry name" value="ABC_TRANSPORTER_1"/>
    <property type="match status" value="1"/>
</dbReference>
<proteinExistence type="inferred from homology"/>
<evidence type="ECO:0000256" key="2">
    <source>
        <dbReference type="ARBA" id="ARBA00022448"/>
    </source>
</evidence>
<dbReference type="CDD" id="cd03257">
    <property type="entry name" value="ABC_NikE_OppD_transporters"/>
    <property type="match status" value="1"/>
</dbReference>
<sequence length="255" mass="26977">MSELLRLDAVSVDYGATRAVNDASLTVGAGEIVGVVGESGSGKTTLGRAIAGFVPVSAGSLHWEGAPLPLPRRRPAELRRDIQMVFQDPYQSLNPRLTAAQTLGELLRAHGLADRASAPAAIDELLARVELTPELGRVRPSHLSGGQRQRVAIARALAVRPRLIVADEPTSALDVSVQAAVLALFASLRATLGTALVVITHDLSVVERLSDTVVVMKDGAIVEQGPTARVLASPAHPYTRRLLDAVPRLVLPERS</sequence>
<evidence type="ECO:0000256" key="1">
    <source>
        <dbReference type="ARBA" id="ARBA00005417"/>
    </source>
</evidence>
<dbReference type="Gene3D" id="3.40.50.300">
    <property type="entry name" value="P-loop containing nucleotide triphosphate hydrolases"/>
    <property type="match status" value="1"/>
</dbReference>
<comment type="caution">
    <text evidence="6">The sequence shown here is derived from an EMBL/GenBank/DDBJ whole genome shotgun (WGS) entry which is preliminary data.</text>
</comment>
<dbReference type="PROSITE" id="PS50893">
    <property type="entry name" value="ABC_TRANSPORTER_2"/>
    <property type="match status" value="1"/>
</dbReference>
<evidence type="ECO:0000313" key="7">
    <source>
        <dbReference type="Proteomes" id="UP001500929"/>
    </source>
</evidence>
<keyword evidence="3" id="KW-0547">Nucleotide-binding</keyword>
<dbReference type="InterPro" id="IPR027417">
    <property type="entry name" value="P-loop_NTPase"/>
</dbReference>
<accession>A0ABN3D8W9</accession>
<dbReference type="InterPro" id="IPR003593">
    <property type="entry name" value="AAA+_ATPase"/>
</dbReference>
<keyword evidence="2" id="KW-0813">Transport</keyword>
<evidence type="ECO:0000256" key="4">
    <source>
        <dbReference type="ARBA" id="ARBA00022840"/>
    </source>
</evidence>
<gene>
    <name evidence="6" type="ORF">GCM10009851_05020</name>
</gene>
<evidence type="ECO:0000256" key="3">
    <source>
        <dbReference type="ARBA" id="ARBA00022741"/>
    </source>
</evidence>
<dbReference type="PANTHER" id="PTHR43776">
    <property type="entry name" value="TRANSPORT ATP-BINDING PROTEIN"/>
    <property type="match status" value="1"/>
</dbReference>
<evidence type="ECO:0000259" key="5">
    <source>
        <dbReference type="PROSITE" id="PS50893"/>
    </source>
</evidence>
<dbReference type="SUPFAM" id="SSF52540">
    <property type="entry name" value="P-loop containing nucleoside triphosphate hydrolases"/>
    <property type="match status" value="1"/>
</dbReference>
<dbReference type="RefSeq" id="WP_259477565.1">
    <property type="nucleotide sequence ID" value="NZ_BAAAQY010000001.1"/>
</dbReference>
<dbReference type="InterPro" id="IPR003439">
    <property type="entry name" value="ABC_transporter-like_ATP-bd"/>
</dbReference>
<keyword evidence="4" id="KW-0067">ATP-binding</keyword>